<comment type="caution">
    <text evidence="3">The sequence shown here is derived from an EMBL/GenBank/DDBJ whole genome shotgun (WGS) entry which is preliminary data.</text>
</comment>
<dbReference type="RefSeq" id="WP_141888014.1">
    <property type="nucleotide sequence ID" value="NZ_BAAAUY010000018.1"/>
</dbReference>
<keyword evidence="4" id="KW-1185">Reference proteome</keyword>
<feature type="region of interest" description="Disordered" evidence="1">
    <location>
        <begin position="1"/>
        <end position="27"/>
    </location>
</feature>
<keyword evidence="2" id="KW-0812">Transmembrane</keyword>
<accession>A0A542Y9Z1</accession>
<dbReference type="Proteomes" id="UP000319094">
    <property type="component" value="Unassembled WGS sequence"/>
</dbReference>
<gene>
    <name evidence="3" type="ORF">FB468_2979</name>
</gene>
<dbReference type="AlphaFoldDB" id="A0A542Y9Z1"/>
<feature type="transmembrane region" description="Helical" evidence="2">
    <location>
        <begin position="35"/>
        <end position="58"/>
    </location>
</feature>
<evidence type="ECO:0000256" key="1">
    <source>
        <dbReference type="SAM" id="MobiDB-lite"/>
    </source>
</evidence>
<sequence length="59" mass="6395">MTPNDSTQPDTAERGSVQPEAELVDDNPEQVPAKAWVTMAIFAVFVIAFGTCASTFMFN</sequence>
<reference evidence="3 4" key="1">
    <citation type="submission" date="2019-06" db="EMBL/GenBank/DDBJ databases">
        <title>Sequencing the genomes of 1000 actinobacteria strains.</title>
        <authorList>
            <person name="Klenk H.-P."/>
        </authorList>
    </citation>
    <scope>NUCLEOTIDE SEQUENCE [LARGE SCALE GENOMIC DNA]</scope>
    <source>
        <strain evidence="3 4">DSM 8803</strain>
    </source>
</reference>
<dbReference type="EMBL" id="VFON01000001">
    <property type="protein sequence ID" value="TQL44908.1"/>
    <property type="molecule type" value="Genomic_DNA"/>
</dbReference>
<dbReference type="OrthoDB" id="4991531at2"/>
<keyword evidence="2" id="KW-1133">Transmembrane helix</keyword>
<protein>
    <submittedName>
        <fullName evidence="3">Uncharacterized protein</fullName>
    </submittedName>
</protein>
<evidence type="ECO:0000313" key="3">
    <source>
        <dbReference type="EMBL" id="TQL44908.1"/>
    </source>
</evidence>
<evidence type="ECO:0000313" key="4">
    <source>
        <dbReference type="Proteomes" id="UP000319094"/>
    </source>
</evidence>
<name>A0A542Y9Z1_9MICO</name>
<organism evidence="3 4">
    <name type="scientific">Leucobacter komagatae</name>
    <dbReference type="NCBI Taxonomy" id="55969"/>
    <lineage>
        <taxon>Bacteria</taxon>
        <taxon>Bacillati</taxon>
        <taxon>Actinomycetota</taxon>
        <taxon>Actinomycetes</taxon>
        <taxon>Micrococcales</taxon>
        <taxon>Microbacteriaceae</taxon>
        <taxon>Leucobacter</taxon>
    </lineage>
</organism>
<evidence type="ECO:0000256" key="2">
    <source>
        <dbReference type="SAM" id="Phobius"/>
    </source>
</evidence>
<feature type="compositionally biased region" description="Polar residues" evidence="1">
    <location>
        <begin position="1"/>
        <end position="10"/>
    </location>
</feature>
<keyword evidence="2" id="KW-0472">Membrane</keyword>
<proteinExistence type="predicted"/>